<evidence type="ECO:0000256" key="2">
    <source>
        <dbReference type="ARBA" id="ARBA00022553"/>
    </source>
</evidence>
<dbReference type="Pfam" id="PF08659">
    <property type="entry name" value="KR"/>
    <property type="match status" value="1"/>
</dbReference>
<dbReference type="InterPro" id="IPR020841">
    <property type="entry name" value="PKS_Beta-ketoAc_synthase_dom"/>
</dbReference>
<comment type="caution">
    <text evidence="8">The sequence shown here is derived from an EMBL/GenBank/DDBJ whole genome shotgun (WGS) entry which is preliminary data.</text>
</comment>
<evidence type="ECO:0000313" key="8">
    <source>
        <dbReference type="EMBL" id="TYB41839.1"/>
    </source>
</evidence>
<feature type="active site" description="Proton donor; for dehydratase activity" evidence="4">
    <location>
        <position position="1108"/>
    </location>
</feature>
<sequence length="1783" mass="187947">MSTSQSAPIAIIGMGCRFPGKVETPAGLWELAAAGRQEMGPVPADRWDAERLMAFQNPDEAVRYGRGCFLDGDVWAWDPEALNVAPAEQRWVDPQFRVLMEVAREAVEHAGVPLDRLRGSRTGVYVGAYTPDNLFREARPIEDAQNSMYLFGNFPGTLVGLLAFSMDLRGPVMALNTMCSSGLVSVDTACGALTLGECDTALAGAVMLMLSPQTHHLEASLLTSQRGESFAFDGRADGYVRGEGAAMLLLKRLSDARRDGDRVLAVIRGGVVNNDGQATRLTAPSTEMQQALYRAAATRAGIDPGRVGLVEAHGAGTPVGDPVEYASINAVYGRGTGRCALGSIKTNIGHSEPVSGLAGTIKAVESMRRGLIPPNANFLDWNPAIAVDEDSRLFVPTKVTPWPVEGGSRLAAVCSYGVTGTNAHIILESAPVASARSGAARGSGPRAAGPADARPRLFALSGVAPESVALAAGRLAEWVDGEGAGTDLDDVARTLAAHRSHAAHRAAIVARDRGELVARARAFAAGSAPDGVVDGTVTLPAGHRGPVFVFPGQGTQWAGMCQGLLESEPEFAAAVDEIEPLMAAESGFSLRRMLDEPELLVGVDRIQPVLFGVQVALARLWRSWGVEPAAVIGQSLGEVAAAVVAGGLDLADGVAVICRRATLLAETAGGAMASVMLGADRVQADIEAAGADGVAVGVLTSPEATVVSGDAEQVAALVERWQADGAVARMVDVDVASHSPQMDPILDRLHEAASTVTPREPRLAFYSTAADDPRRPGPLDAGYWVRNQRRTVRFHEAIAAAMADGHRLFIECGPHPMSVRPVADTARRHDVEDALAVGSLRRGEEDQDAFLANLAAVHCAGHAVDWSVRHGQAPPVDVPGTAWRRLRLGGEREPYRLVAPNLPAASEHPLLGGHVHDPQSPGRHLWQTPISPRRLPWLDDHQVAGVAVLPGTAYAEMMLAAGAEVFGTVRLSLSELSIEKPLPLEPEPLVTTRLRSEGREAAAEVVSQGRDGALIVHARATVRPLPRHTRAKALDPAALTTPEWRDSVPEQLYAHVRERHNVIHGPAFAAIERIQVHPEEDRAVSSVRIADAGRVSAWMMVLHPALADEVVQTVVGAWIVNYATSPGPVVVGGAAELRVYGPTAHARTASVRLDTADDLACTASGQLIALDGTVVAEVRGLRLLNITPPQERFNSRLAHLERVPEPAAEPADAERAAASRYLVIAPEGTPWTRRLGTLLAEGSAGCRVLAHGPDEALTPQRLDEALDEADQDPRSSRTTVVLAVGAAHGDGDPAAAAREELKRAVTVVQRSAGRDAPPRLWLALRTGDAPTPGAMPPAMSAAGLRGLWRAAAFEHPELAPSIVELSGGTPLDAVLADLRAADLPITEVTWSHGVRHQVRVRPGPGATAAAPRRRVRPDAAYVVTGGLGGLGLVTVGWLAERGARRVVVCGRSAPSEHAVERLEYLRTLTGSDIAVVLGDVADPGVLGRALRTATGEDVALRGVLHAAGVVEDATLATLDAPLIDRVWRGKAEGAWALHQATLDHDLDFFVVYSSVASLLGSPGQAAYAAANAFLDDLVGHRLSHGLPATGIHWGAWAEVGRGQHLGRQGHVTISPADGVEALERILADGHRQIAYSPIDAAQWTAAYPALATSSLLRDLLSGRPAQNDGPSAVLAELHDARSPAQRRRILEGHIIDCVRAILGGTSRHISPDTSLVLLGVDSLAAVQLQQRLQSTLKITIKPGVIWVKPSAAGLADWIGGQMGFSEPATGRRTPDAAADVLPA</sequence>
<dbReference type="InterPro" id="IPR014043">
    <property type="entry name" value="Acyl_transferase_dom"/>
</dbReference>
<feature type="domain" description="Ketosynthase family 3 (KS3)" evidence="6">
    <location>
        <begin position="6"/>
        <end position="429"/>
    </location>
</feature>
<dbReference type="GO" id="GO:0071770">
    <property type="term" value="P:DIM/DIP cell wall layer assembly"/>
    <property type="evidence" value="ECO:0007669"/>
    <property type="project" value="TreeGrafter"/>
</dbReference>
<dbReference type="Pfam" id="PF00109">
    <property type="entry name" value="ketoacyl-synt"/>
    <property type="match status" value="1"/>
</dbReference>
<dbReference type="SUPFAM" id="SSF51735">
    <property type="entry name" value="NAD(P)-binding Rossmann-fold domains"/>
    <property type="match status" value="2"/>
</dbReference>
<dbReference type="InterPro" id="IPR014031">
    <property type="entry name" value="Ketoacyl_synth_C"/>
</dbReference>
<dbReference type="STRING" id="1220554.GCA_001552135_01028"/>
<dbReference type="InterPro" id="IPR001227">
    <property type="entry name" value="Ac_transferase_dom_sf"/>
</dbReference>
<proteinExistence type="predicted"/>
<dbReference type="Pfam" id="PF00550">
    <property type="entry name" value="PP-binding"/>
    <property type="match status" value="1"/>
</dbReference>
<dbReference type="RefSeq" id="WP_083980337.1">
    <property type="nucleotide sequence ID" value="NZ_VSFG01000009.1"/>
</dbReference>
<dbReference type="SUPFAM" id="SSF52151">
    <property type="entry name" value="FabD/lysophospholipase-like"/>
    <property type="match status" value="1"/>
</dbReference>
<dbReference type="InterPro" id="IPR042104">
    <property type="entry name" value="PKS_dehydratase_sf"/>
</dbReference>
<dbReference type="PANTHER" id="PTHR43775">
    <property type="entry name" value="FATTY ACID SYNTHASE"/>
    <property type="match status" value="1"/>
</dbReference>
<gene>
    <name evidence="8" type="ORF">FXF69_33435</name>
</gene>
<evidence type="ECO:0000259" key="6">
    <source>
        <dbReference type="PROSITE" id="PS52004"/>
    </source>
</evidence>
<dbReference type="GO" id="GO:0006633">
    <property type="term" value="P:fatty acid biosynthetic process"/>
    <property type="evidence" value="ECO:0007669"/>
    <property type="project" value="TreeGrafter"/>
</dbReference>
<dbReference type="SUPFAM" id="SSF55048">
    <property type="entry name" value="Probable ACP-binding domain of malonyl-CoA ACP transacylase"/>
    <property type="match status" value="1"/>
</dbReference>
<dbReference type="InterPro" id="IPR057326">
    <property type="entry name" value="KR_dom"/>
</dbReference>
<dbReference type="InterPro" id="IPR036291">
    <property type="entry name" value="NAD(P)-bd_dom_sf"/>
</dbReference>
<keyword evidence="9" id="KW-1185">Reference proteome</keyword>
<feature type="domain" description="Carrier" evidence="5">
    <location>
        <begin position="1685"/>
        <end position="1762"/>
    </location>
</feature>
<dbReference type="InterPro" id="IPR013968">
    <property type="entry name" value="PKS_KR"/>
</dbReference>
<keyword evidence="1" id="KW-0596">Phosphopantetheine</keyword>
<dbReference type="InterPro" id="IPR049551">
    <property type="entry name" value="PKS_DH_C"/>
</dbReference>
<accession>A0A5D0NBX4</accession>
<dbReference type="InterPro" id="IPR036736">
    <property type="entry name" value="ACP-like_sf"/>
</dbReference>
<dbReference type="SMART" id="SM00825">
    <property type="entry name" value="PKS_KS"/>
    <property type="match status" value="1"/>
</dbReference>
<dbReference type="Pfam" id="PF14765">
    <property type="entry name" value="PS-DH"/>
    <property type="match status" value="1"/>
</dbReference>
<dbReference type="Gene3D" id="1.10.1200.10">
    <property type="entry name" value="ACP-like"/>
    <property type="match status" value="1"/>
</dbReference>
<evidence type="ECO:0000256" key="1">
    <source>
        <dbReference type="ARBA" id="ARBA00022450"/>
    </source>
</evidence>
<dbReference type="GO" id="GO:0005886">
    <property type="term" value="C:plasma membrane"/>
    <property type="evidence" value="ECO:0007669"/>
    <property type="project" value="TreeGrafter"/>
</dbReference>
<dbReference type="Gene3D" id="3.40.50.720">
    <property type="entry name" value="NAD(P)-binding Rossmann-like Domain"/>
    <property type="match status" value="1"/>
</dbReference>
<name>A0A5D0NBX4_9ACTN</name>
<evidence type="ECO:0000256" key="4">
    <source>
        <dbReference type="PROSITE-ProRule" id="PRU01363"/>
    </source>
</evidence>
<feature type="region of interest" description="C-terminal hotdog fold" evidence="4">
    <location>
        <begin position="1044"/>
        <end position="1192"/>
    </location>
</feature>
<dbReference type="PROSITE" id="PS50075">
    <property type="entry name" value="CARRIER"/>
    <property type="match status" value="1"/>
</dbReference>
<dbReference type="InterPro" id="IPR049552">
    <property type="entry name" value="PKS_DH_N"/>
</dbReference>
<evidence type="ECO:0000313" key="9">
    <source>
        <dbReference type="Proteomes" id="UP000323380"/>
    </source>
</evidence>
<keyword evidence="3" id="KW-0808">Transferase</keyword>
<dbReference type="PROSITE" id="PS52004">
    <property type="entry name" value="KS3_2"/>
    <property type="match status" value="1"/>
</dbReference>
<dbReference type="InterPro" id="IPR016036">
    <property type="entry name" value="Malonyl_transacylase_ACP-bd"/>
</dbReference>
<dbReference type="InterPro" id="IPR014030">
    <property type="entry name" value="Ketoacyl_synth_N"/>
</dbReference>
<feature type="domain" description="PKS/mFAS DH" evidence="7">
    <location>
        <begin position="908"/>
        <end position="1192"/>
    </location>
</feature>
<dbReference type="Gene3D" id="3.30.70.3290">
    <property type="match status" value="1"/>
</dbReference>
<dbReference type="SUPFAM" id="SSF47336">
    <property type="entry name" value="ACP-like"/>
    <property type="match status" value="1"/>
</dbReference>
<feature type="region of interest" description="N-terminal hotdog fold" evidence="4">
    <location>
        <begin position="908"/>
        <end position="1029"/>
    </location>
</feature>
<dbReference type="InterPro" id="IPR032821">
    <property type="entry name" value="PKS_assoc"/>
</dbReference>
<dbReference type="EMBL" id="VSFG01000009">
    <property type="protein sequence ID" value="TYB41839.1"/>
    <property type="molecule type" value="Genomic_DNA"/>
</dbReference>
<protein>
    <submittedName>
        <fullName evidence="8">Type I polyketide synthase</fullName>
    </submittedName>
</protein>
<evidence type="ECO:0000259" key="5">
    <source>
        <dbReference type="PROSITE" id="PS50075"/>
    </source>
</evidence>
<dbReference type="Pfam" id="PF00698">
    <property type="entry name" value="Acyl_transf_1"/>
    <property type="match status" value="1"/>
</dbReference>
<dbReference type="GO" id="GO:0031177">
    <property type="term" value="F:phosphopantetheine binding"/>
    <property type="evidence" value="ECO:0007669"/>
    <property type="project" value="InterPro"/>
</dbReference>
<dbReference type="InterPro" id="IPR049900">
    <property type="entry name" value="PKS_mFAS_DH"/>
</dbReference>
<dbReference type="Gene3D" id="3.40.47.10">
    <property type="match status" value="1"/>
</dbReference>
<dbReference type="Gene3D" id="3.10.129.110">
    <property type="entry name" value="Polyketide synthase dehydratase"/>
    <property type="match status" value="1"/>
</dbReference>
<dbReference type="CDD" id="cd00833">
    <property type="entry name" value="PKS"/>
    <property type="match status" value="1"/>
</dbReference>
<dbReference type="Pfam" id="PF02801">
    <property type="entry name" value="Ketoacyl-synt_C"/>
    <property type="match status" value="1"/>
</dbReference>
<dbReference type="SMART" id="SM00822">
    <property type="entry name" value="PKS_KR"/>
    <property type="match status" value="1"/>
</dbReference>
<dbReference type="InterPro" id="IPR009081">
    <property type="entry name" value="PP-bd_ACP"/>
</dbReference>
<dbReference type="InterPro" id="IPR020806">
    <property type="entry name" value="PKS_PP-bd"/>
</dbReference>
<dbReference type="Gene3D" id="3.40.366.10">
    <property type="entry name" value="Malonyl-Coenzyme A Acyl Carrier Protein, domain 2"/>
    <property type="match status" value="1"/>
</dbReference>
<dbReference type="PANTHER" id="PTHR43775:SF37">
    <property type="entry name" value="SI:DKEY-61P9.11"/>
    <property type="match status" value="1"/>
</dbReference>
<dbReference type="InterPro" id="IPR016039">
    <property type="entry name" value="Thiolase-like"/>
</dbReference>
<dbReference type="SMART" id="SM00827">
    <property type="entry name" value="PKS_AT"/>
    <property type="match status" value="1"/>
</dbReference>
<dbReference type="InterPro" id="IPR020807">
    <property type="entry name" value="PKS_DH"/>
</dbReference>
<evidence type="ECO:0000256" key="3">
    <source>
        <dbReference type="ARBA" id="ARBA00022679"/>
    </source>
</evidence>
<dbReference type="SMART" id="SM00826">
    <property type="entry name" value="PKS_DH"/>
    <property type="match status" value="1"/>
</dbReference>
<dbReference type="Pfam" id="PF21089">
    <property type="entry name" value="PKS_DH_N"/>
    <property type="match status" value="1"/>
</dbReference>
<dbReference type="SUPFAM" id="SSF53901">
    <property type="entry name" value="Thiolase-like"/>
    <property type="match status" value="1"/>
</dbReference>
<dbReference type="SMART" id="SM00823">
    <property type="entry name" value="PKS_PP"/>
    <property type="match status" value="1"/>
</dbReference>
<reference evidence="8 9" key="1">
    <citation type="submission" date="2019-08" db="EMBL/GenBank/DDBJ databases">
        <title>Actinomadura sp. nov. CYP1-5 isolated from mountain soil.</title>
        <authorList>
            <person name="Songsumanus A."/>
            <person name="Kuncharoen N."/>
            <person name="Kudo T."/>
            <person name="Yuki M."/>
            <person name="Igarashi Y."/>
            <person name="Tanasupawat S."/>
        </authorList>
    </citation>
    <scope>NUCLEOTIDE SEQUENCE [LARGE SCALE GENOMIC DNA]</scope>
    <source>
        <strain evidence="8 9">JCM 14158</strain>
    </source>
</reference>
<keyword evidence="2" id="KW-0597">Phosphoprotein</keyword>
<feature type="active site" description="Proton acceptor; for dehydratase activity" evidence="4">
    <location>
        <position position="941"/>
    </location>
</feature>
<evidence type="ECO:0000259" key="7">
    <source>
        <dbReference type="PROSITE" id="PS52019"/>
    </source>
</evidence>
<dbReference type="Pfam" id="PF16197">
    <property type="entry name" value="KAsynt_C_assoc"/>
    <property type="match status" value="1"/>
</dbReference>
<dbReference type="InterPro" id="IPR050091">
    <property type="entry name" value="PKS_NRPS_Biosynth_Enz"/>
</dbReference>
<dbReference type="InterPro" id="IPR016035">
    <property type="entry name" value="Acyl_Trfase/lysoPLipase"/>
</dbReference>
<dbReference type="Proteomes" id="UP000323380">
    <property type="component" value="Unassembled WGS sequence"/>
</dbReference>
<dbReference type="GO" id="GO:0004312">
    <property type="term" value="F:fatty acid synthase activity"/>
    <property type="evidence" value="ECO:0007669"/>
    <property type="project" value="TreeGrafter"/>
</dbReference>
<dbReference type="GO" id="GO:0005737">
    <property type="term" value="C:cytoplasm"/>
    <property type="evidence" value="ECO:0007669"/>
    <property type="project" value="TreeGrafter"/>
</dbReference>
<organism evidence="8 9">
    <name type="scientific">Actinomadura chibensis</name>
    <dbReference type="NCBI Taxonomy" id="392828"/>
    <lineage>
        <taxon>Bacteria</taxon>
        <taxon>Bacillati</taxon>
        <taxon>Actinomycetota</taxon>
        <taxon>Actinomycetes</taxon>
        <taxon>Streptosporangiales</taxon>
        <taxon>Thermomonosporaceae</taxon>
        <taxon>Actinomadura</taxon>
    </lineage>
</organism>
<dbReference type="PROSITE" id="PS52019">
    <property type="entry name" value="PKS_MFAS_DH"/>
    <property type="match status" value="1"/>
</dbReference>